<feature type="domain" description="WCX" evidence="2">
    <location>
        <begin position="237"/>
        <end position="315"/>
    </location>
</feature>
<comment type="caution">
    <text evidence="3">The sequence shown here is derived from an EMBL/GenBank/DDBJ whole genome shotgun (WGS) entry which is preliminary data.</text>
</comment>
<dbReference type="Pfam" id="PF25583">
    <property type="entry name" value="WCX"/>
    <property type="match status" value="1"/>
</dbReference>
<dbReference type="PANTHER" id="PTHR34580:SF1">
    <property type="entry name" value="PROTEIN PAFC"/>
    <property type="match status" value="1"/>
</dbReference>
<dbReference type="InterPro" id="IPR057727">
    <property type="entry name" value="WCX_dom"/>
</dbReference>
<sequence>MRCISFGAPDDACLSTTQLSERVADVYNAASERALKRAVQRDLEALVQQQRIAVVNTGRKPLRYRRLASDAEDDDPVIWEWTLNQIRMLACEAVPQRQLDRLWRTLLTNTQAPRLDESRLRVVPDTFRLLPAALYPGVLSAVIQALILRCALRVGYVKADGARSDAVLQPQAAVQRGPIAYLLALKNDEETPVRFYALHRMVKAEVLTATPARQVEGFDLDRAIAEGRIDFGQGALIDLELRVRGYLAELLRACPMAPDQRLEDEPEGADFELRLWVRVPSTGQLLRWLLGAGDNLEVVSPPDLRRIVAAQVRKASALYGAR</sequence>
<dbReference type="AlphaFoldDB" id="A0A6P1DZX1"/>
<dbReference type="PROSITE" id="PS52050">
    <property type="entry name" value="WYL"/>
    <property type="match status" value="1"/>
</dbReference>
<dbReference type="InterPro" id="IPR051534">
    <property type="entry name" value="CBASS_pafABC_assoc_protein"/>
</dbReference>
<protein>
    <submittedName>
        <fullName evidence="3">WYL domain-containing protein</fullName>
    </submittedName>
</protein>
<accession>A0A6P1DZX1</accession>
<evidence type="ECO:0000259" key="1">
    <source>
        <dbReference type="Pfam" id="PF13280"/>
    </source>
</evidence>
<organism evidence="3 4">
    <name type="scientific">Thiorhodococcus mannitoliphagus</name>
    <dbReference type="NCBI Taxonomy" id="329406"/>
    <lineage>
        <taxon>Bacteria</taxon>
        <taxon>Pseudomonadati</taxon>
        <taxon>Pseudomonadota</taxon>
        <taxon>Gammaproteobacteria</taxon>
        <taxon>Chromatiales</taxon>
        <taxon>Chromatiaceae</taxon>
        <taxon>Thiorhodococcus</taxon>
    </lineage>
</organism>
<evidence type="ECO:0000259" key="2">
    <source>
        <dbReference type="Pfam" id="PF25583"/>
    </source>
</evidence>
<dbReference type="Pfam" id="PF13280">
    <property type="entry name" value="WYL"/>
    <property type="match status" value="1"/>
</dbReference>
<keyword evidence="4" id="KW-1185">Reference proteome</keyword>
<reference evidence="4" key="1">
    <citation type="journal article" date="2020" name="Microbiol. Resour. Announc.">
        <title>Draft Genome Sequences of Thiorhodococcus mannitoliphagus and Thiorhodococcus minor, Purple Sulfur Photosynthetic Bacteria in the Gammaproteobacterial Family Chromatiaceae.</title>
        <authorList>
            <person name="Aviles F.A."/>
            <person name="Meyer T.E."/>
            <person name="Kyndt J.A."/>
        </authorList>
    </citation>
    <scope>NUCLEOTIDE SEQUENCE [LARGE SCALE GENOMIC DNA]</scope>
    <source>
        <strain evidence="4">DSM 18266</strain>
    </source>
</reference>
<reference evidence="3 4" key="2">
    <citation type="submission" date="2020-02" db="EMBL/GenBank/DDBJ databases">
        <title>Genome sequences of Thiorhodococcus mannitoliphagus and Thiorhodococcus minor, purple sulfur photosynthetic bacteria in the gammaproteobacterial family, Chromatiaceae.</title>
        <authorList>
            <person name="Aviles F.A."/>
            <person name="Meyer T.E."/>
            <person name="Kyndt J.A."/>
        </authorList>
    </citation>
    <scope>NUCLEOTIDE SEQUENCE [LARGE SCALE GENOMIC DNA]</scope>
    <source>
        <strain evidence="3 4">DSM 18266</strain>
    </source>
</reference>
<dbReference type="Proteomes" id="UP000471640">
    <property type="component" value="Unassembled WGS sequence"/>
</dbReference>
<name>A0A6P1DZX1_9GAMM</name>
<gene>
    <name evidence="3" type="ORF">G3480_22575</name>
</gene>
<feature type="domain" description="WYL" evidence="1">
    <location>
        <begin position="138"/>
        <end position="206"/>
    </location>
</feature>
<dbReference type="PANTHER" id="PTHR34580">
    <property type="match status" value="1"/>
</dbReference>
<dbReference type="InterPro" id="IPR026881">
    <property type="entry name" value="WYL_dom"/>
</dbReference>
<evidence type="ECO:0000313" key="4">
    <source>
        <dbReference type="Proteomes" id="UP000471640"/>
    </source>
</evidence>
<evidence type="ECO:0000313" key="3">
    <source>
        <dbReference type="EMBL" id="NEX23050.1"/>
    </source>
</evidence>
<dbReference type="EMBL" id="JAAIJR010000152">
    <property type="protein sequence ID" value="NEX23050.1"/>
    <property type="molecule type" value="Genomic_DNA"/>
</dbReference>
<proteinExistence type="predicted"/>